<evidence type="ECO:0000313" key="2">
    <source>
        <dbReference type="Proteomes" id="UP000032352"/>
    </source>
</evidence>
<organism evidence="1 2">
    <name type="scientific">Thalassomonas viridans</name>
    <dbReference type="NCBI Taxonomy" id="137584"/>
    <lineage>
        <taxon>Bacteria</taxon>
        <taxon>Pseudomonadati</taxon>
        <taxon>Pseudomonadota</taxon>
        <taxon>Gammaproteobacteria</taxon>
        <taxon>Alteromonadales</taxon>
        <taxon>Colwelliaceae</taxon>
        <taxon>Thalassomonas</taxon>
    </lineage>
</organism>
<dbReference type="Proteomes" id="UP000032352">
    <property type="component" value="Chromosome"/>
</dbReference>
<dbReference type="RefSeq" id="WP_044838466.1">
    <property type="nucleotide sequence ID" value="NZ_CP059733.1"/>
</dbReference>
<name>A0AAE9YZB6_9GAMM</name>
<protein>
    <submittedName>
        <fullName evidence="1">PD-(D/E)XK motif protein</fullName>
    </submittedName>
</protein>
<proteinExistence type="predicted"/>
<dbReference type="Pfam" id="PF14390">
    <property type="entry name" value="DUF4420"/>
    <property type="match status" value="1"/>
</dbReference>
<gene>
    <name evidence="1" type="ORF">SG34_020315</name>
</gene>
<accession>A0AAE9YZB6</accession>
<dbReference type="EMBL" id="CP059733">
    <property type="protein sequence ID" value="WDE03708.1"/>
    <property type="molecule type" value="Genomic_DNA"/>
</dbReference>
<evidence type="ECO:0000313" key="1">
    <source>
        <dbReference type="EMBL" id="WDE03708.1"/>
    </source>
</evidence>
<dbReference type="InterPro" id="IPR025534">
    <property type="entry name" value="DUF4420"/>
</dbReference>
<reference evidence="1 2" key="1">
    <citation type="journal article" date="2015" name="Genome Announc.">
        <title>Draft Genome Sequences of Marine Isolates of Thalassomonas viridans and Thalassomonas actiniarum.</title>
        <authorList>
            <person name="Olonade I."/>
            <person name="van Zyl L.J."/>
            <person name="Trindade M."/>
        </authorList>
    </citation>
    <scope>NUCLEOTIDE SEQUENCE [LARGE SCALE GENOMIC DNA]</scope>
    <source>
        <strain evidence="1 2">XOM25</strain>
    </source>
</reference>
<sequence>MMDSLNLELFWKSIKHDGLSEFVYKRIDDNCIPELNLAINSTMGRCLILELPRDHVIDLPTSTMQNLSLKYYEDTKCIVLQLLDENYNDLFNDLTMSLYLKIMHVSDIEEYSAVFIQTFYKWSEFFHEQNSEKLSRETIKGIFGELIYLRSFLDKASLSDVNYLLESWHGPYDTGHDFIFNDKNIEVKTKDSNKNKISISSEYQLEAELSKGLELAVISVDLDYVAGCSIKELVQDIRTLIFNRCGDFSILLKALQQKNITLKNISEYDNYRFKPIDLTTYDCLVDEFPKLVKSILPPVLSCVKYDINLKGIENFIIAERKF</sequence>
<reference evidence="1 2" key="2">
    <citation type="journal article" date="2022" name="Mar. Drugs">
        <title>Bioassay-Guided Fractionation Leads to the Detection of Cholic Acid Generated by the Rare Thalassomonas sp.</title>
        <authorList>
            <person name="Pheiffer F."/>
            <person name="Schneider Y.K."/>
            <person name="Hansen E.H."/>
            <person name="Andersen J.H."/>
            <person name="Isaksson J."/>
            <person name="Busche T."/>
            <person name="R C."/>
            <person name="Kalinowski J."/>
            <person name="Zyl L.V."/>
            <person name="Trindade M."/>
        </authorList>
    </citation>
    <scope>NUCLEOTIDE SEQUENCE [LARGE SCALE GENOMIC DNA]</scope>
    <source>
        <strain evidence="1 2">XOM25</strain>
    </source>
</reference>
<dbReference type="KEGG" id="tvd:SG34_020315"/>
<dbReference type="AlphaFoldDB" id="A0AAE9YZB6"/>
<keyword evidence="2" id="KW-1185">Reference proteome</keyword>